<proteinExistence type="predicted"/>
<evidence type="ECO:0000313" key="1">
    <source>
        <dbReference type="EMBL" id="GIY69200.1"/>
    </source>
</evidence>
<dbReference type="Proteomes" id="UP001054837">
    <property type="component" value="Unassembled WGS sequence"/>
</dbReference>
<protein>
    <submittedName>
        <fullName evidence="1">Uncharacterized protein</fullName>
    </submittedName>
</protein>
<name>A0AAV4VGX6_9ARAC</name>
<gene>
    <name evidence="1" type="ORF">CDAR_370821</name>
</gene>
<reference evidence="1 2" key="1">
    <citation type="submission" date="2021-06" db="EMBL/GenBank/DDBJ databases">
        <title>Caerostris darwini draft genome.</title>
        <authorList>
            <person name="Kono N."/>
            <person name="Arakawa K."/>
        </authorList>
    </citation>
    <scope>NUCLEOTIDE SEQUENCE [LARGE SCALE GENOMIC DNA]</scope>
</reference>
<evidence type="ECO:0000313" key="2">
    <source>
        <dbReference type="Proteomes" id="UP001054837"/>
    </source>
</evidence>
<sequence>MDLESGWMVEHDGNVGGWMDLECVWMGEHGGNGVDWMDLERGGNVDRQDEFGTWMDGGTWLKRGWTGWIWNVDGRWNLLET</sequence>
<dbReference type="EMBL" id="BPLQ01013022">
    <property type="protein sequence ID" value="GIY69200.1"/>
    <property type="molecule type" value="Genomic_DNA"/>
</dbReference>
<comment type="caution">
    <text evidence="1">The sequence shown here is derived from an EMBL/GenBank/DDBJ whole genome shotgun (WGS) entry which is preliminary data.</text>
</comment>
<organism evidence="1 2">
    <name type="scientific">Caerostris darwini</name>
    <dbReference type="NCBI Taxonomy" id="1538125"/>
    <lineage>
        <taxon>Eukaryota</taxon>
        <taxon>Metazoa</taxon>
        <taxon>Ecdysozoa</taxon>
        <taxon>Arthropoda</taxon>
        <taxon>Chelicerata</taxon>
        <taxon>Arachnida</taxon>
        <taxon>Araneae</taxon>
        <taxon>Araneomorphae</taxon>
        <taxon>Entelegynae</taxon>
        <taxon>Araneoidea</taxon>
        <taxon>Araneidae</taxon>
        <taxon>Caerostris</taxon>
    </lineage>
</organism>
<keyword evidence="2" id="KW-1185">Reference proteome</keyword>
<accession>A0AAV4VGX6</accession>
<dbReference type="AlphaFoldDB" id="A0AAV4VGX6"/>